<dbReference type="GeneID" id="119721457"/>
<dbReference type="InterPro" id="IPR012338">
    <property type="entry name" value="Beta-lactam/transpept-like"/>
</dbReference>
<sequence length="445" mass="49353">MISYLQQLTAVLMAPVMSLLNNTLVGWLAKHFCIWWQRKRPPTQGSVAPGFEPVAALFRKNFENGVEQSTGGSAFSVYYKGSKVVDLWGGFADTTVRQLWEEDTMTVIFSATKGIAALCMSMLVDRGQLDFDQTVAFYWPEFAQRGKEKITVRMLLNHEAGLAATAQPISFKDLKDQDALGRLLAESPPCWPPGTGHGYHAFTFGLYCSQLLMRVDPQRRTLGQFFKDEVAEPFDIDIHIGLPLELNYRVARLTGILDFPYSVSLSYIPRDVVSWLFIWAFVTGRSFIHEVIQKATDMAMIRKMIKPQARALENPSSSGIGTARAAAKVYGILANGGQPLQGQRLLSKKLVEDILAEAGPPSLDKVVAIETNFSNGYALFDCEGSRQFGHHGAGGQQCVADPQYKLGIAYVSSHFSPYGFGNDPRFLSLQKATYKCVRDLQAKPL</sequence>
<dbReference type="PANTHER" id="PTHR43319">
    <property type="entry name" value="BETA-LACTAMASE-RELATED"/>
    <property type="match status" value="1"/>
</dbReference>
<keyword evidence="3" id="KW-1185">Reference proteome</keyword>
<dbReference type="OrthoDB" id="5946976at2759"/>
<dbReference type="InterPro" id="IPR052907">
    <property type="entry name" value="Beta-lactamase/esterase"/>
</dbReference>
<dbReference type="PANTHER" id="PTHR43319:SF3">
    <property type="entry name" value="BETA-LACTAMASE-RELATED DOMAIN-CONTAINING PROTEIN"/>
    <property type="match status" value="1"/>
</dbReference>
<dbReference type="RefSeq" id="XP_038047466.1">
    <property type="nucleotide sequence ID" value="XM_038191538.1"/>
</dbReference>
<dbReference type="InterPro" id="IPR001466">
    <property type="entry name" value="Beta-lactam-related"/>
</dbReference>
<dbReference type="SUPFAM" id="SSF56601">
    <property type="entry name" value="beta-lactamase/transpeptidase-like"/>
    <property type="match status" value="1"/>
</dbReference>
<protein>
    <recommendedName>
        <fullName evidence="1">Beta-lactamase-related domain-containing protein</fullName>
    </recommendedName>
</protein>
<dbReference type="AlphaFoldDB" id="A0A913Z8X7"/>
<accession>A0A913Z8X7</accession>
<evidence type="ECO:0000259" key="1">
    <source>
        <dbReference type="Pfam" id="PF00144"/>
    </source>
</evidence>
<reference evidence="2" key="1">
    <citation type="submission" date="2022-11" db="UniProtKB">
        <authorList>
            <consortium name="EnsemblMetazoa"/>
        </authorList>
    </citation>
    <scope>IDENTIFICATION</scope>
</reference>
<feature type="domain" description="Beta-lactamase-related" evidence="1">
    <location>
        <begin position="58"/>
        <end position="420"/>
    </location>
</feature>
<dbReference type="EnsemblMetazoa" id="XM_038191538.1">
    <property type="protein sequence ID" value="XP_038047466.1"/>
    <property type="gene ID" value="LOC119721457"/>
</dbReference>
<proteinExistence type="predicted"/>
<dbReference type="Proteomes" id="UP000887568">
    <property type="component" value="Unplaced"/>
</dbReference>
<name>A0A913Z8X7_PATMI</name>
<dbReference type="Gene3D" id="3.40.710.10">
    <property type="entry name" value="DD-peptidase/beta-lactamase superfamily"/>
    <property type="match status" value="1"/>
</dbReference>
<evidence type="ECO:0000313" key="3">
    <source>
        <dbReference type="Proteomes" id="UP000887568"/>
    </source>
</evidence>
<dbReference type="OMA" id="YWPEFKA"/>
<dbReference type="Pfam" id="PF00144">
    <property type="entry name" value="Beta-lactamase"/>
    <property type="match status" value="1"/>
</dbReference>
<evidence type="ECO:0000313" key="2">
    <source>
        <dbReference type="EnsemblMetazoa" id="XP_038047466.1"/>
    </source>
</evidence>
<organism evidence="2 3">
    <name type="scientific">Patiria miniata</name>
    <name type="common">Bat star</name>
    <name type="synonym">Asterina miniata</name>
    <dbReference type="NCBI Taxonomy" id="46514"/>
    <lineage>
        <taxon>Eukaryota</taxon>
        <taxon>Metazoa</taxon>
        <taxon>Echinodermata</taxon>
        <taxon>Eleutherozoa</taxon>
        <taxon>Asterozoa</taxon>
        <taxon>Asteroidea</taxon>
        <taxon>Valvatacea</taxon>
        <taxon>Valvatida</taxon>
        <taxon>Asterinidae</taxon>
        <taxon>Patiria</taxon>
    </lineage>
</organism>